<dbReference type="AlphaFoldDB" id="A0A5J6SPD7"/>
<name>A0A5J6SPD7_9BACI</name>
<evidence type="ECO:0000313" key="8">
    <source>
        <dbReference type="EMBL" id="QFF97997.1"/>
    </source>
</evidence>
<feature type="domain" description="Peptidase S26" evidence="7">
    <location>
        <begin position="14"/>
        <end position="76"/>
    </location>
</feature>
<dbReference type="InterPro" id="IPR019533">
    <property type="entry name" value="Peptidase_S26"/>
</dbReference>
<dbReference type="InterPro" id="IPR036286">
    <property type="entry name" value="LexA/Signal_pep-like_sf"/>
</dbReference>
<dbReference type="GO" id="GO:0009003">
    <property type="term" value="F:signal peptidase activity"/>
    <property type="evidence" value="ECO:0007669"/>
    <property type="project" value="UniProtKB-EC"/>
</dbReference>
<gene>
    <name evidence="8" type="ORF">PB01_03725</name>
</gene>
<evidence type="ECO:0000256" key="6">
    <source>
        <dbReference type="SAM" id="Phobius"/>
    </source>
</evidence>
<evidence type="ECO:0000256" key="1">
    <source>
        <dbReference type="ARBA" id="ARBA00004370"/>
    </source>
</evidence>
<dbReference type="GO" id="GO:0004252">
    <property type="term" value="F:serine-type endopeptidase activity"/>
    <property type="evidence" value="ECO:0007669"/>
    <property type="project" value="UniProtKB-UniRule"/>
</dbReference>
<dbReference type="KEGG" id="psyo:PB01_03725"/>
<dbReference type="PANTHER" id="PTHR10806">
    <property type="entry name" value="SIGNAL PEPTIDASE COMPLEX CATALYTIC SUBUNIT SEC11"/>
    <property type="match status" value="1"/>
</dbReference>
<dbReference type="CDD" id="cd06530">
    <property type="entry name" value="S26_SPase_I"/>
    <property type="match status" value="1"/>
</dbReference>
<dbReference type="GO" id="GO:0016020">
    <property type="term" value="C:membrane"/>
    <property type="evidence" value="ECO:0007669"/>
    <property type="project" value="UniProtKB-SubCell"/>
</dbReference>
<evidence type="ECO:0000313" key="9">
    <source>
        <dbReference type="Proteomes" id="UP000325517"/>
    </source>
</evidence>
<dbReference type="InterPro" id="IPR001733">
    <property type="entry name" value="Peptidase_S26B"/>
</dbReference>
<evidence type="ECO:0000256" key="5">
    <source>
        <dbReference type="NCBIfam" id="TIGR02228"/>
    </source>
</evidence>
<proteinExistence type="predicted"/>
<sequence>MKIVSRIINTAIVIAILLTLISAIGSAITKEPILLSVIRSNSMYPVWERGDMVIVENMKENKSIEIGDIVFFKSKEGSLATKGWIAHRVLAGNATEGYTTKGDANDYTDQELGGDGPIQREWITGRALTIGGKPIVIPKLGYLSLWMEKYQKNPYILPIFAVILAVIIGLGEIKSGQKRKKKNKGLELQLIYIAAGLTISVIMGSTMIASGQRLTIDYEVSDTSQGVLMGSVVGILMVGDEITRPLSELNNGGVFKLIGTITTNDEQIQVSHTKIPLAKGDQIETTFTVKAEKPGKYVSSIQVGLFYPFLPSSFIYFLAQKSYWLALAVVSLLPGLPLMLYPFIDGKMRRKMMSVLRKKKNKLISSLPF</sequence>
<evidence type="ECO:0000256" key="3">
    <source>
        <dbReference type="ARBA" id="ARBA00022989"/>
    </source>
</evidence>
<evidence type="ECO:0000256" key="4">
    <source>
        <dbReference type="ARBA" id="ARBA00023136"/>
    </source>
</evidence>
<keyword evidence="8" id="KW-0378">Hydrolase</keyword>
<dbReference type="SUPFAM" id="SSF51306">
    <property type="entry name" value="LexA/Signal peptidase"/>
    <property type="match status" value="1"/>
</dbReference>
<feature type="transmembrane region" description="Helical" evidence="6">
    <location>
        <begin position="323"/>
        <end position="344"/>
    </location>
</feature>
<accession>A0A5J6SPD7</accession>
<feature type="transmembrane region" description="Helical" evidence="6">
    <location>
        <begin position="191"/>
        <end position="211"/>
    </location>
</feature>
<evidence type="ECO:0000256" key="2">
    <source>
        <dbReference type="ARBA" id="ARBA00022692"/>
    </source>
</evidence>
<dbReference type="PANTHER" id="PTHR10806:SF6">
    <property type="entry name" value="SIGNAL PEPTIDASE COMPLEX CATALYTIC SUBUNIT SEC11"/>
    <property type="match status" value="1"/>
</dbReference>
<keyword evidence="3 6" id="KW-1133">Transmembrane helix</keyword>
<dbReference type="Pfam" id="PF10502">
    <property type="entry name" value="Peptidase_S26"/>
    <property type="match status" value="1"/>
</dbReference>
<organism evidence="8 9">
    <name type="scientific">Psychrobacillus glaciei</name>
    <dbReference type="NCBI Taxonomy" id="2283160"/>
    <lineage>
        <taxon>Bacteria</taxon>
        <taxon>Bacillati</taxon>
        <taxon>Bacillota</taxon>
        <taxon>Bacilli</taxon>
        <taxon>Bacillales</taxon>
        <taxon>Bacillaceae</taxon>
        <taxon>Psychrobacillus</taxon>
    </lineage>
</organism>
<keyword evidence="9" id="KW-1185">Reference proteome</keyword>
<keyword evidence="2 6" id="KW-0812">Transmembrane</keyword>
<comment type="subcellular location">
    <subcellularLocation>
        <location evidence="1">Membrane</location>
    </subcellularLocation>
</comment>
<dbReference type="NCBIfam" id="TIGR02228">
    <property type="entry name" value="sigpep_I_arch"/>
    <property type="match status" value="1"/>
</dbReference>
<evidence type="ECO:0000259" key="7">
    <source>
        <dbReference type="Pfam" id="PF10502"/>
    </source>
</evidence>
<dbReference type="Proteomes" id="UP000325517">
    <property type="component" value="Chromosome"/>
</dbReference>
<dbReference type="Gene3D" id="2.10.109.10">
    <property type="entry name" value="Umud Fragment, subunit A"/>
    <property type="match status" value="1"/>
</dbReference>
<dbReference type="OrthoDB" id="1648066at2"/>
<feature type="transmembrane region" description="Helical" evidence="6">
    <location>
        <begin position="155"/>
        <end position="171"/>
    </location>
</feature>
<dbReference type="RefSeq" id="WP_151698944.1">
    <property type="nucleotide sequence ID" value="NZ_CP031223.1"/>
</dbReference>
<protein>
    <recommendedName>
        <fullName evidence="5">Signal peptidase I</fullName>
        <ecNumber evidence="5">3.4.21.89</ecNumber>
    </recommendedName>
</protein>
<reference evidence="8 9" key="1">
    <citation type="submission" date="2018-07" db="EMBL/GenBank/DDBJ databases">
        <title>Complete genome sequence of Psychrobacillus sp. PB01, isolated from iceberg, and comparative genome analysis of Psychrobacillus strains.</title>
        <authorList>
            <person name="Lee P.C."/>
        </authorList>
    </citation>
    <scope>NUCLEOTIDE SEQUENCE [LARGE SCALE GENOMIC DNA]</scope>
    <source>
        <strain evidence="8 9">PB01</strain>
    </source>
</reference>
<dbReference type="GO" id="GO:0006465">
    <property type="term" value="P:signal peptide processing"/>
    <property type="evidence" value="ECO:0007669"/>
    <property type="project" value="UniProtKB-UniRule"/>
</dbReference>
<keyword evidence="4 6" id="KW-0472">Membrane</keyword>
<dbReference type="EMBL" id="CP031223">
    <property type="protein sequence ID" value="QFF97997.1"/>
    <property type="molecule type" value="Genomic_DNA"/>
</dbReference>
<dbReference type="EC" id="3.4.21.89" evidence="5"/>